<dbReference type="Proteomes" id="UP001595478">
    <property type="component" value="Unassembled WGS sequence"/>
</dbReference>
<proteinExistence type="predicted"/>
<evidence type="ECO:0000256" key="1">
    <source>
        <dbReference type="SAM" id="SignalP"/>
    </source>
</evidence>
<dbReference type="EMBL" id="JBHRSW010000014">
    <property type="protein sequence ID" value="MFC3121582.1"/>
    <property type="molecule type" value="Genomic_DNA"/>
</dbReference>
<gene>
    <name evidence="2" type="ORF">ACFOHL_08100</name>
</gene>
<sequence>MRHFLQVLLCSVCLFSSFTTFAADKLLSLKNLERQRAHLIQDMLSTRHAPEAKQKRLIQGQRQLIDMERMVIRDERLSQQNEQLVRRAFSDFEMTFLVHASAEKNKQPMQHWLDSVGFSSQAILTAQPGFRK</sequence>
<comment type="caution">
    <text evidence="2">The sequence shown here is derived from an EMBL/GenBank/DDBJ whole genome shotgun (WGS) entry which is preliminary data.</text>
</comment>
<keyword evidence="1" id="KW-0732">Signal</keyword>
<evidence type="ECO:0000313" key="3">
    <source>
        <dbReference type="Proteomes" id="UP001595478"/>
    </source>
</evidence>
<organism evidence="2 3">
    <name type="scientific">Agaribacter flavus</name>
    <dbReference type="NCBI Taxonomy" id="1902781"/>
    <lineage>
        <taxon>Bacteria</taxon>
        <taxon>Pseudomonadati</taxon>
        <taxon>Pseudomonadota</taxon>
        <taxon>Gammaproteobacteria</taxon>
        <taxon>Alteromonadales</taxon>
        <taxon>Alteromonadaceae</taxon>
        <taxon>Agaribacter</taxon>
    </lineage>
</organism>
<evidence type="ECO:0000313" key="2">
    <source>
        <dbReference type="EMBL" id="MFC3121582.1"/>
    </source>
</evidence>
<feature type="signal peptide" evidence="1">
    <location>
        <begin position="1"/>
        <end position="22"/>
    </location>
</feature>
<reference evidence="3" key="1">
    <citation type="journal article" date="2019" name="Int. J. Syst. Evol. Microbiol.">
        <title>The Global Catalogue of Microorganisms (GCM) 10K type strain sequencing project: providing services to taxonomists for standard genome sequencing and annotation.</title>
        <authorList>
            <consortium name="The Broad Institute Genomics Platform"/>
            <consortium name="The Broad Institute Genome Sequencing Center for Infectious Disease"/>
            <person name="Wu L."/>
            <person name="Ma J."/>
        </authorList>
    </citation>
    <scope>NUCLEOTIDE SEQUENCE [LARGE SCALE GENOMIC DNA]</scope>
    <source>
        <strain evidence="3">KCTC 52473</strain>
    </source>
</reference>
<accession>A0ABV7FRU0</accession>
<keyword evidence="3" id="KW-1185">Reference proteome</keyword>
<feature type="chain" id="PRO_5045848565" evidence="1">
    <location>
        <begin position="23"/>
        <end position="132"/>
    </location>
</feature>
<protein>
    <submittedName>
        <fullName evidence="2">Uncharacterized protein</fullName>
    </submittedName>
</protein>
<name>A0ABV7FRU0_9ALTE</name>
<dbReference type="RefSeq" id="WP_376919720.1">
    <property type="nucleotide sequence ID" value="NZ_JBHRSW010000014.1"/>
</dbReference>